<name>A0A066VX92_TILAU</name>
<dbReference type="InParanoid" id="A0A066VX92"/>
<reference evidence="2 3" key="1">
    <citation type="submission" date="2014-05" db="EMBL/GenBank/DDBJ databases">
        <title>Draft genome sequence of a rare smut relative, Tilletiaria anomala UBC 951.</title>
        <authorList>
            <consortium name="DOE Joint Genome Institute"/>
            <person name="Toome M."/>
            <person name="Kuo A."/>
            <person name="Henrissat B."/>
            <person name="Lipzen A."/>
            <person name="Tritt A."/>
            <person name="Yoshinaga Y."/>
            <person name="Zane M."/>
            <person name="Barry K."/>
            <person name="Grigoriev I.V."/>
            <person name="Spatafora J.W."/>
            <person name="Aimea M.C."/>
        </authorList>
    </citation>
    <scope>NUCLEOTIDE SEQUENCE [LARGE SCALE GENOMIC DNA]</scope>
    <source>
        <strain evidence="2 3">UBC 951</strain>
    </source>
</reference>
<comment type="caution">
    <text evidence="2">The sequence shown here is derived from an EMBL/GenBank/DDBJ whole genome shotgun (WGS) entry which is preliminary data.</text>
</comment>
<dbReference type="Proteomes" id="UP000027361">
    <property type="component" value="Unassembled WGS sequence"/>
</dbReference>
<gene>
    <name evidence="2" type="ORF">K437DRAFT_127976</name>
</gene>
<organism evidence="2 3">
    <name type="scientific">Tilletiaria anomala (strain ATCC 24038 / CBS 436.72 / UBC 951)</name>
    <dbReference type="NCBI Taxonomy" id="1037660"/>
    <lineage>
        <taxon>Eukaryota</taxon>
        <taxon>Fungi</taxon>
        <taxon>Dikarya</taxon>
        <taxon>Basidiomycota</taxon>
        <taxon>Ustilaginomycotina</taxon>
        <taxon>Exobasidiomycetes</taxon>
        <taxon>Georgefischeriales</taxon>
        <taxon>Tilletiariaceae</taxon>
        <taxon>Tilletiaria</taxon>
    </lineage>
</organism>
<protein>
    <submittedName>
        <fullName evidence="2">Uncharacterized protein</fullName>
    </submittedName>
</protein>
<keyword evidence="1" id="KW-0812">Transmembrane</keyword>
<accession>A0A066VX92</accession>
<feature type="transmembrane region" description="Helical" evidence="1">
    <location>
        <begin position="42"/>
        <end position="62"/>
    </location>
</feature>
<dbReference type="GeneID" id="25261439"/>
<dbReference type="HOGENOM" id="CLU_1714586_0_0_1"/>
<dbReference type="RefSeq" id="XP_013242945.1">
    <property type="nucleotide sequence ID" value="XM_013387491.1"/>
</dbReference>
<keyword evidence="1" id="KW-0472">Membrane</keyword>
<sequence length="153" mass="16082">MDLGACNADSIADMTLVIHTVTEVANAPEASVAHMVLLAPQALLRAASLLLALVLAPAPAPAAPAKRLLARALAALRSICFTSWWFGRCSEMVTTLGQCFFVGSIFLGAQMAALLAAYASSSLVLYPLILHAGCTEQDEDTTRTAGRNSFTRC</sequence>
<dbReference type="EMBL" id="JMSN01000047">
    <property type="protein sequence ID" value="KDN44878.1"/>
    <property type="molecule type" value="Genomic_DNA"/>
</dbReference>
<keyword evidence="3" id="KW-1185">Reference proteome</keyword>
<dbReference type="AlphaFoldDB" id="A0A066VX92"/>
<proteinExistence type="predicted"/>
<evidence type="ECO:0000313" key="3">
    <source>
        <dbReference type="Proteomes" id="UP000027361"/>
    </source>
</evidence>
<evidence type="ECO:0000313" key="2">
    <source>
        <dbReference type="EMBL" id="KDN44878.1"/>
    </source>
</evidence>
<keyword evidence="1" id="KW-1133">Transmembrane helix</keyword>
<evidence type="ECO:0000256" key="1">
    <source>
        <dbReference type="SAM" id="Phobius"/>
    </source>
</evidence>